<evidence type="ECO:0000313" key="2">
    <source>
        <dbReference type="EMBL" id="MFB9075631.1"/>
    </source>
</evidence>
<dbReference type="Proteomes" id="UP001589575">
    <property type="component" value="Unassembled WGS sequence"/>
</dbReference>
<keyword evidence="3" id="KW-1185">Reference proteome</keyword>
<feature type="region of interest" description="Disordered" evidence="1">
    <location>
        <begin position="137"/>
        <end position="158"/>
    </location>
</feature>
<proteinExistence type="predicted"/>
<sequence length="158" mass="16193">MRKPARTSPGTWGHLAGNAGIAGSAGFASLRVNDDGCSSTNGIASITAPTGVLGSAPWVCRFVSDLAAGMQRAGDGRRPPKPVALCAGACPSPRALRALWASSRQPGTEVAQASGFVCAMPVGGLPTAAMMVRRRDENRRGPRIAHRGTSTTAVNAER</sequence>
<accession>A0ABV5G9M0</accession>
<dbReference type="EMBL" id="JBHMFI010000023">
    <property type="protein sequence ID" value="MFB9075631.1"/>
    <property type="molecule type" value="Genomic_DNA"/>
</dbReference>
<name>A0ABV5G9M0_9MICC</name>
<reference evidence="2 3" key="1">
    <citation type="submission" date="2024-09" db="EMBL/GenBank/DDBJ databases">
        <authorList>
            <person name="Sun Q."/>
            <person name="Mori K."/>
        </authorList>
    </citation>
    <scope>NUCLEOTIDE SEQUENCE [LARGE SCALE GENOMIC DNA]</scope>
    <source>
        <strain evidence="2 3">CCM 7609</strain>
    </source>
</reference>
<evidence type="ECO:0000313" key="3">
    <source>
        <dbReference type="Proteomes" id="UP001589575"/>
    </source>
</evidence>
<organism evidence="2 3">
    <name type="scientific">Citricoccus parietis</name>
    <dbReference type="NCBI Taxonomy" id="592307"/>
    <lineage>
        <taxon>Bacteria</taxon>
        <taxon>Bacillati</taxon>
        <taxon>Actinomycetota</taxon>
        <taxon>Actinomycetes</taxon>
        <taxon>Micrococcales</taxon>
        <taxon>Micrococcaceae</taxon>
        <taxon>Citricoccus</taxon>
    </lineage>
</organism>
<comment type="caution">
    <text evidence="2">The sequence shown here is derived from an EMBL/GenBank/DDBJ whole genome shotgun (WGS) entry which is preliminary data.</text>
</comment>
<gene>
    <name evidence="2" type="ORF">ACFFX0_32495</name>
</gene>
<feature type="compositionally biased region" description="Polar residues" evidence="1">
    <location>
        <begin position="148"/>
        <end position="158"/>
    </location>
</feature>
<protein>
    <submittedName>
        <fullName evidence="2">Uncharacterized protein</fullName>
    </submittedName>
</protein>
<evidence type="ECO:0000256" key="1">
    <source>
        <dbReference type="SAM" id="MobiDB-lite"/>
    </source>
</evidence>